<feature type="region of interest" description="Disordered" evidence="1">
    <location>
        <begin position="1"/>
        <end position="26"/>
    </location>
</feature>
<name>A0A0D7BM72_9AGAR</name>
<protein>
    <recommendedName>
        <fullName evidence="4">ABM domain-containing protein</fullName>
    </recommendedName>
</protein>
<evidence type="ECO:0000256" key="1">
    <source>
        <dbReference type="SAM" id="MobiDB-lite"/>
    </source>
</evidence>
<proteinExistence type="predicted"/>
<evidence type="ECO:0000313" key="3">
    <source>
        <dbReference type="Proteomes" id="UP000054007"/>
    </source>
</evidence>
<dbReference type="AlphaFoldDB" id="A0A0D7BM72"/>
<evidence type="ECO:0008006" key="4">
    <source>
        <dbReference type="Google" id="ProtNLM"/>
    </source>
</evidence>
<dbReference type="Proteomes" id="UP000054007">
    <property type="component" value="Unassembled WGS sequence"/>
</dbReference>
<evidence type="ECO:0000313" key="2">
    <source>
        <dbReference type="EMBL" id="KIY70676.1"/>
    </source>
</evidence>
<accession>A0A0D7BM72</accession>
<dbReference type="OrthoDB" id="3830579at2759"/>
<keyword evidence="3" id="KW-1185">Reference proteome</keyword>
<sequence length="245" mass="27509">MSRRPSNRSGHAAPGNGAVSTNAPSPLTMSSTPYNYNIQVAVQLRSFECSLEYLGSPKSAIKQLGDFIMSDASRSLKVLHYGRDIENPMRGLVLIIWESMNDQLATTNVTQLMSRAVERHPKTSIATGDLWFDAESYMWGVLSAPVVVIQFIQRTRGVSHGERLVPAIADWTSRSRICEGYRDHWFNATVSDHDDQFIVLTGWDGIEAYWQATSSADYAGRMQKVAQYASIDTRSVQMTRYSRFQ</sequence>
<organism evidence="2 3">
    <name type="scientific">Cylindrobasidium torrendii FP15055 ss-10</name>
    <dbReference type="NCBI Taxonomy" id="1314674"/>
    <lineage>
        <taxon>Eukaryota</taxon>
        <taxon>Fungi</taxon>
        <taxon>Dikarya</taxon>
        <taxon>Basidiomycota</taxon>
        <taxon>Agaricomycotina</taxon>
        <taxon>Agaricomycetes</taxon>
        <taxon>Agaricomycetidae</taxon>
        <taxon>Agaricales</taxon>
        <taxon>Marasmiineae</taxon>
        <taxon>Physalacriaceae</taxon>
        <taxon>Cylindrobasidium</taxon>
    </lineage>
</organism>
<dbReference type="EMBL" id="KN880464">
    <property type="protein sequence ID" value="KIY70676.1"/>
    <property type="molecule type" value="Genomic_DNA"/>
</dbReference>
<reference evidence="2 3" key="1">
    <citation type="journal article" date="2015" name="Fungal Genet. Biol.">
        <title>Evolution of novel wood decay mechanisms in Agaricales revealed by the genome sequences of Fistulina hepatica and Cylindrobasidium torrendii.</title>
        <authorList>
            <person name="Floudas D."/>
            <person name="Held B.W."/>
            <person name="Riley R."/>
            <person name="Nagy L.G."/>
            <person name="Koehler G."/>
            <person name="Ransdell A.S."/>
            <person name="Younus H."/>
            <person name="Chow J."/>
            <person name="Chiniquy J."/>
            <person name="Lipzen A."/>
            <person name="Tritt A."/>
            <person name="Sun H."/>
            <person name="Haridas S."/>
            <person name="LaButti K."/>
            <person name="Ohm R.A."/>
            <person name="Kues U."/>
            <person name="Blanchette R.A."/>
            <person name="Grigoriev I.V."/>
            <person name="Minto R.E."/>
            <person name="Hibbett D.S."/>
        </authorList>
    </citation>
    <scope>NUCLEOTIDE SEQUENCE [LARGE SCALE GENOMIC DNA]</scope>
    <source>
        <strain evidence="2 3">FP15055 ss-10</strain>
    </source>
</reference>
<gene>
    <name evidence="2" type="ORF">CYLTODRAFT_487832</name>
</gene>